<dbReference type="Proteomes" id="UP000434172">
    <property type="component" value="Unassembled WGS sequence"/>
</dbReference>
<feature type="compositionally biased region" description="Polar residues" evidence="1">
    <location>
        <begin position="163"/>
        <end position="184"/>
    </location>
</feature>
<gene>
    <name evidence="2" type="ORF">GQ607_004025</name>
</gene>
<evidence type="ECO:0000256" key="1">
    <source>
        <dbReference type="SAM" id="MobiDB-lite"/>
    </source>
</evidence>
<keyword evidence="3" id="KW-1185">Reference proteome</keyword>
<evidence type="ECO:0000313" key="3">
    <source>
        <dbReference type="Proteomes" id="UP000434172"/>
    </source>
</evidence>
<protein>
    <submittedName>
        <fullName evidence="2">Uncharacterized protein</fullName>
    </submittedName>
</protein>
<reference evidence="2 3" key="1">
    <citation type="submission" date="2019-12" db="EMBL/GenBank/DDBJ databases">
        <title>A genome sequence resource for the geographically widespread anthracnose pathogen Colletotrichum asianum.</title>
        <authorList>
            <person name="Meng Y."/>
        </authorList>
    </citation>
    <scope>NUCLEOTIDE SEQUENCE [LARGE SCALE GENOMIC DNA]</scope>
    <source>
        <strain evidence="2 3">ICMP 18580</strain>
    </source>
</reference>
<evidence type="ECO:0000313" key="2">
    <source>
        <dbReference type="EMBL" id="KAF0328613.1"/>
    </source>
</evidence>
<dbReference type="EMBL" id="WOWK01000016">
    <property type="protein sequence ID" value="KAF0328613.1"/>
    <property type="molecule type" value="Genomic_DNA"/>
</dbReference>
<feature type="compositionally biased region" description="Basic and acidic residues" evidence="1">
    <location>
        <begin position="1"/>
        <end position="29"/>
    </location>
</feature>
<name>A0A8H3ZR19_9PEZI</name>
<proteinExistence type="predicted"/>
<accession>A0A8H3ZR19</accession>
<feature type="region of interest" description="Disordered" evidence="1">
    <location>
        <begin position="1"/>
        <end position="33"/>
    </location>
</feature>
<organism evidence="2 3">
    <name type="scientific">Colletotrichum asianum</name>
    <dbReference type="NCBI Taxonomy" id="702518"/>
    <lineage>
        <taxon>Eukaryota</taxon>
        <taxon>Fungi</taxon>
        <taxon>Dikarya</taxon>
        <taxon>Ascomycota</taxon>
        <taxon>Pezizomycotina</taxon>
        <taxon>Sordariomycetes</taxon>
        <taxon>Hypocreomycetidae</taxon>
        <taxon>Glomerellales</taxon>
        <taxon>Glomerellaceae</taxon>
        <taxon>Colletotrichum</taxon>
        <taxon>Colletotrichum gloeosporioides species complex</taxon>
    </lineage>
</organism>
<comment type="caution">
    <text evidence="2">The sequence shown here is derived from an EMBL/GenBank/DDBJ whole genome shotgun (WGS) entry which is preliminary data.</text>
</comment>
<feature type="region of interest" description="Disordered" evidence="1">
    <location>
        <begin position="84"/>
        <end position="184"/>
    </location>
</feature>
<dbReference type="AlphaFoldDB" id="A0A8H3ZR19"/>
<sequence length="184" mass="20673">MQPDEHDERLNLRRPRGEGKRKTNRKWEMPEPPTPYDSAPCLFSWPMFALILGNRLSRCGKRLTTPHGRGYSHRALLVHSVRDDPTPARLQHPIHTTTAPHARPSCRPAVARHEPRSWMPSRPHMAQSQPPDAPRRRVHPAPNVEPTDYHTWAKAAPVGSGPNPASATAEQTSGPPTSDLSWSR</sequence>